<evidence type="ECO:0000256" key="3">
    <source>
        <dbReference type="ARBA" id="ARBA00022448"/>
    </source>
</evidence>
<keyword evidence="11" id="KW-1185">Reference proteome</keyword>
<evidence type="ECO:0000256" key="6">
    <source>
        <dbReference type="ARBA" id="ARBA00022692"/>
    </source>
</evidence>
<feature type="transmembrane region" description="Helical" evidence="9">
    <location>
        <begin position="173"/>
        <end position="194"/>
    </location>
</feature>
<sequence>MENKSSILHVFSKRSEFIPLVGLILLIIIMSFLIDNFFAWQTFVNISRQVSVNAIIAAGMTFVILTGGIDLSVGAVMAFAGTILASVVIHFTPEVNAGDTSIITVLLLGWLGAILVGIICGAFNGFFVARFKLPAIIVTLAVMTAVRGVSLTYTGGYPMPMARMFSALGRSDFLSIPIPAWIMFAVFLLSYILLNQLRLGRYIYSVGGNEDAAILSGIRTKWIHFFVYGYCGFTAAIAGIISTSRVSSGQPASGVGFELDAIAAVVLGGTSIMGGKGSIIGTLIGACILGVLNTGLNIWGVPPYPQSIIKGGIILGAILISVFQKQSKN</sequence>
<dbReference type="AlphaFoldDB" id="A0A379C9F8"/>
<dbReference type="InterPro" id="IPR001851">
    <property type="entry name" value="ABC_transp_permease"/>
</dbReference>
<comment type="subcellular location">
    <subcellularLocation>
        <location evidence="1">Cell inner membrane</location>
        <topology evidence="1">Multi-pass membrane protein</topology>
    </subcellularLocation>
</comment>
<evidence type="ECO:0000256" key="4">
    <source>
        <dbReference type="ARBA" id="ARBA00022475"/>
    </source>
</evidence>
<gene>
    <name evidence="10" type="primary">rbsC_1</name>
    <name evidence="10" type="ORF">NCTC12872_00246</name>
</gene>
<comment type="similarity">
    <text evidence="2">Belongs to the binding-protein-dependent transport system permease family. AraH/RbsC subfamily.</text>
</comment>
<feature type="transmembrane region" description="Helical" evidence="9">
    <location>
        <begin position="72"/>
        <end position="91"/>
    </location>
</feature>
<keyword evidence="7 9" id="KW-1133">Transmembrane helix</keyword>
<accession>A0A379C9F8</accession>
<reference evidence="10 11" key="1">
    <citation type="submission" date="2018-06" db="EMBL/GenBank/DDBJ databases">
        <authorList>
            <consortium name="Pathogen Informatics"/>
            <person name="Doyle S."/>
        </authorList>
    </citation>
    <scope>NUCLEOTIDE SEQUENCE [LARGE SCALE GENOMIC DNA]</scope>
    <source>
        <strain evidence="10 11">NCTC12872</strain>
    </source>
</reference>
<dbReference type="Pfam" id="PF02653">
    <property type="entry name" value="BPD_transp_2"/>
    <property type="match status" value="1"/>
</dbReference>
<evidence type="ECO:0000256" key="7">
    <source>
        <dbReference type="ARBA" id="ARBA00022989"/>
    </source>
</evidence>
<feature type="transmembrane region" description="Helical" evidence="9">
    <location>
        <begin position="222"/>
        <end position="241"/>
    </location>
</feature>
<evidence type="ECO:0000256" key="8">
    <source>
        <dbReference type="ARBA" id="ARBA00023136"/>
    </source>
</evidence>
<dbReference type="PANTHER" id="PTHR32196">
    <property type="entry name" value="ABC TRANSPORTER PERMEASE PROTEIN YPHD-RELATED-RELATED"/>
    <property type="match status" value="1"/>
</dbReference>
<feature type="transmembrane region" description="Helical" evidence="9">
    <location>
        <begin position="253"/>
        <end position="272"/>
    </location>
</feature>
<keyword evidence="4" id="KW-1003">Cell membrane</keyword>
<feature type="transmembrane region" description="Helical" evidence="9">
    <location>
        <begin position="20"/>
        <end position="40"/>
    </location>
</feature>
<keyword evidence="8 9" id="KW-0472">Membrane</keyword>
<keyword evidence="6 9" id="KW-0812">Transmembrane</keyword>
<dbReference type="PANTHER" id="PTHR32196:SF21">
    <property type="entry name" value="ABC TRANSPORTER PERMEASE PROTEIN YPHD-RELATED"/>
    <property type="match status" value="1"/>
</dbReference>
<dbReference type="EMBL" id="UGTA01000001">
    <property type="protein sequence ID" value="SUB58287.1"/>
    <property type="molecule type" value="Genomic_DNA"/>
</dbReference>
<feature type="transmembrane region" description="Helical" evidence="9">
    <location>
        <begin position="133"/>
        <end position="153"/>
    </location>
</feature>
<evidence type="ECO:0000313" key="10">
    <source>
        <dbReference type="EMBL" id="SUB58287.1"/>
    </source>
</evidence>
<keyword evidence="5" id="KW-0997">Cell inner membrane</keyword>
<feature type="transmembrane region" description="Helical" evidence="9">
    <location>
        <begin position="46"/>
        <end position="65"/>
    </location>
</feature>
<dbReference type="RefSeq" id="WP_115314816.1">
    <property type="nucleotide sequence ID" value="NZ_LWIF01000001.1"/>
</dbReference>
<dbReference type="Proteomes" id="UP000255417">
    <property type="component" value="Unassembled WGS sequence"/>
</dbReference>
<evidence type="ECO:0000256" key="9">
    <source>
        <dbReference type="SAM" id="Phobius"/>
    </source>
</evidence>
<dbReference type="CDD" id="cd06579">
    <property type="entry name" value="TM_PBP1_transp_AraH_like"/>
    <property type="match status" value="1"/>
</dbReference>
<dbReference type="OrthoDB" id="8843934at2"/>
<evidence type="ECO:0000256" key="1">
    <source>
        <dbReference type="ARBA" id="ARBA00004429"/>
    </source>
</evidence>
<evidence type="ECO:0000256" key="2">
    <source>
        <dbReference type="ARBA" id="ARBA00007942"/>
    </source>
</evidence>
<evidence type="ECO:0000256" key="5">
    <source>
        <dbReference type="ARBA" id="ARBA00022519"/>
    </source>
</evidence>
<feature type="transmembrane region" description="Helical" evidence="9">
    <location>
        <begin position="279"/>
        <end position="301"/>
    </location>
</feature>
<evidence type="ECO:0000313" key="11">
    <source>
        <dbReference type="Proteomes" id="UP000255417"/>
    </source>
</evidence>
<proteinExistence type="inferred from homology"/>
<dbReference type="GO" id="GO:0005886">
    <property type="term" value="C:plasma membrane"/>
    <property type="evidence" value="ECO:0007669"/>
    <property type="project" value="UniProtKB-SubCell"/>
</dbReference>
<organism evidence="10 11">
    <name type="scientific">Phocoenobacter uteri</name>
    <dbReference type="NCBI Taxonomy" id="146806"/>
    <lineage>
        <taxon>Bacteria</taxon>
        <taxon>Pseudomonadati</taxon>
        <taxon>Pseudomonadota</taxon>
        <taxon>Gammaproteobacteria</taxon>
        <taxon>Pasteurellales</taxon>
        <taxon>Pasteurellaceae</taxon>
        <taxon>Phocoenobacter</taxon>
    </lineage>
</organism>
<protein>
    <submittedName>
        <fullName evidence="10">Ribose transport system permease protein rbsC</fullName>
    </submittedName>
</protein>
<feature type="transmembrane region" description="Helical" evidence="9">
    <location>
        <begin position="307"/>
        <end position="323"/>
    </location>
</feature>
<feature type="transmembrane region" description="Helical" evidence="9">
    <location>
        <begin position="103"/>
        <end position="126"/>
    </location>
</feature>
<dbReference type="GO" id="GO:0022857">
    <property type="term" value="F:transmembrane transporter activity"/>
    <property type="evidence" value="ECO:0007669"/>
    <property type="project" value="InterPro"/>
</dbReference>
<name>A0A379C9F8_9PAST</name>
<keyword evidence="3" id="KW-0813">Transport</keyword>